<dbReference type="PANTHER" id="PTHR22847:SF637">
    <property type="entry name" value="WD REPEAT DOMAIN 5B"/>
    <property type="match status" value="1"/>
</dbReference>
<dbReference type="PROSITE" id="PS50082">
    <property type="entry name" value="WD_REPEATS_2"/>
    <property type="match status" value="4"/>
</dbReference>
<evidence type="ECO:0000256" key="1">
    <source>
        <dbReference type="ARBA" id="ARBA00022574"/>
    </source>
</evidence>
<dbReference type="PROSITE" id="PS00678">
    <property type="entry name" value="WD_REPEATS_1"/>
    <property type="match status" value="1"/>
</dbReference>
<dbReference type="eggNOG" id="KOG0266">
    <property type="taxonomic scope" value="Eukaryota"/>
</dbReference>
<accession>A2FIT8</accession>
<dbReference type="InterPro" id="IPR001680">
    <property type="entry name" value="WD40_rpt"/>
</dbReference>
<dbReference type="PANTHER" id="PTHR22847">
    <property type="entry name" value="WD40 REPEAT PROTEIN"/>
    <property type="match status" value="1"/>
</dbReference>
<dbReference type="Gene3D" id="2.130.10.10">
    <property type="entry name" value="YVTN repeat-like/Quinoprotein amine dehydrogenase"/>
    <property type="match status" value="1"/>
</dbReference>
<feature type="compositionally biased region" description="Basic and acidic residues" evidence="4">
    <location>
        <begin position="284"/>
        <end position="295"/>
    </location>
</feature>
<feature type="repeat" description="WD" evidence="3">
    <location>
        <begin position="93"/>
        <end position="134"/>
    </location>
</feature>
<protein>
    <submittedName>
        <fullName evidence="6">Trp-Asp repeats containing protein, putative</fullName>
    </submittedName>
</protein>
<feature type="region of interest" description="Disordered" evidence="4">
    <location>
        <begin position="413"/>
        <end position="464"/>
    </location>
</feature>
<feature type="region of interest" description="Disordered" evidence="4">
    <location>
        <begin position="279"/>
        <end position="365"/>
    </location>
</feature>
<reference evidence="6" key="1">
    <citation type="submission" date="2006-10" db="EMBL/GenBank/DDBJ databases">
        <authorList>
            <person name="Amadeo P."/>
            <person name="Zhao Q."/>
            <person name="Wortman J."/>
            <person name="Fraser-Liggett C."/>
            <person name="Carlton J."/>
        </authorList>
    </citation>
    <scope>NUCLEOTIDE SEQUENCE</scope>
    <source>
        <strain evidence="6">G3</strain>
    </source>
</reference>
<dbReference type="SUPFAM" id="SSF50978">
    <property type="entry name" value="WD40 repeat-like"/>
    <property type="match status" value="1"/>
</dbReference>
<evidence type="ECO:0000313" key="7">
    <source>
        <dbReference type="Proteomes" id="UP000001542"/>
    </source>
</evidence>
<sequence length="464" mass="51098">MWQLKGEITPDLNDPVSCLQFSPSGDRFAAGFSNGIVTIYDMENGSLIKKVFAHKKGVNQLKWSNDSSILISCSDDGNINLYRTTDFEIISECTGHHSYVFSCDISPSKLRIASGSYDESVRIWETATGKCLRMISAHNDPVSSVVFNHDGQFVISSSWDGFCRIFETFSGLCVKSVNLEGIPISHMEIAPNDSYLLVSLLQSKIKLISLRDQKLKALYTGHENYNFPVFSGFLVRENENGKKTVEVYSGTENSYAVGWDLATMEPKWSIPMEFDVIELPPEPPKVKKEIPKPEQPEQAQQPAPEPPQQPAQPEQPPPIQQQKPDLDSLESLLNSPPPKPIEQPQAQQNTEQPKSPQKEVVEEPPVEIPIRYKAVKGFPSIAVHAHPSGNFLITATGENGAKIALWERHADTDQKPVTFPPPLPPYAFCEPPKAKGSKDDSSDSEPDVMPGAAAADPIGGSSSD</sequence>
<dbReference type="EMBL" id="DS113819">
    <property type="protein sequence ID" value="EAX95191.1"/>
    <property type="molecule type" value="Genomic_DNA"/>
</dbReference>
<dbReference type="InterPro" id="IPR024977">
    <property type="entry name" value="Apc4-like_WD40_dom"/>
</dbReference>
<dbReference type="Proteomes" id="UP000001542">
    <property type="component" value="Unassembled WGS sequence"/>
</dbReference>
<dbReference type="Pfam" id="PF00400">
    <property type="entry name" value="WD40"/>
    <property type="match status" value="2"/>
</dbReference>
<dbReference type="CDD" id="cd00200">
    <property type="entry name" value="WD40"/>
    <property type="match status" value="1"/>
</dbReference>
<dbReference type="PROSITE" id="PS50294">
    <property type="entry name" value="WD_REPEATS_REGION"/>
    <property type="match status" value="2"/>
</dbReference>
<dbReference type="Pfam" id="PF12894">
    <property type="entry name" value="ANAPC4_WD40"/>
    <property type="match status" value="1"/>
</dbReference>
<dbReference type="AlphaFoldDB" id="A2FIT8"/>
<feature type="repeat" description="WD" evidence="3">
    <location>
        <begin position="51"/>
        <end position="92"/>
    </location>
</feature>
<feature type="compositionally biased region" description="Pro residues" evidence="4">
    <location>
        <begin position="303"/>
        <end position="319"/>
    </location>
</feature>
<dbReference type="InterPro" id="IPR036322">
    <property type="entry name" value="WD40_repeat_dom_sf"/>
</dbReference>
<dbReference type="KEGG" id="tva:4752935"/>
<dbReference type="SMART" id="SM00320">
    <property type="entry name" value="WD40"/>
    <property type="match status" value="5"/>
</dbReference>
<name>A2FIT8_TRIV3</name>
<reference evidence="6" key="2">
    <citation type="journal article" date="2007" name="Science">
        <title>Draft genome sequence of the sexually transmitted pathogen Trichomonas vaginalis.</title>
        <authorList>
            <person name="Carlton J.M."/>
            <person name="Hirt R.P."/>
            <person name="Silva J.C."/>
            <person name="Delcher A.L."/>
            <person name="Schatz M."/>
            <person name="Zhao Q."/>
            <person name="Wortman J.R."/>
            <person name="Bidwell S.L."/>
            <person name="Alsmark U.C.M."/>
            <person name="Besteiro S."/>
            <person name="Sicheritz-Ponten T."/>
            <person name="Noel C.J."/>
            <person name="Dacks J.B."/>
            <person name="Foster P.G."/>
            <person name="Simillion C."/>
            <person name="Van de Peer Y."/>
            <person name="Miranda-Saavedra D."/>
            <person name="Barton G.J."/>
            <person name="Westrop G.D."/>
            <person name="Mueller S."/>
            <person name="Dessi D."/>
            <person name="Fiori P.L."/>
            <person name="Ren Q."/>
            <person name="Paulsen I."/>
            <person name="Zhang H."/>
            <person name="Bastida-Corcuera F.D."/>
            <person name="Simoes-Barbosa A."/>
            <person name="Brown M.T."/>
            <person name="Hayes R.D."/>
            <person name="Mukherjee M."/>
            <person name="Okumura C.Y."/>
            <person name="Schneider R."/>
            <person name="Smith A.J."/>
            <person name="Vanacova S."/>
            <person name="Villalvazo M."/>
            <person name="Haas B.J."/>
            <person name="Pertea M."/>
            <person name="Feldblyum T.V."/>
            <person name="Utterback T.R."/>
            <person name="Shu C.L."/>
            <person name="Osoegawa K."/>
            <person name="de Jong P.J."/>
            <person name="Hrdy I."/>
            <person name="Horvathova L."/>
            <person name="Zubacova Z."/>
            <person name="Dolezal P."/>
            <person name="Malik S.B."/>
            <person name="Logsdon J.M. Jr."/>
            <person name="Henze K."/>
            <person name="Gupta A."/>
            <person name="Wang C.C."/>
            <person name="Dunne R.L."/>
            <person name="Upcroft J.A."/>
            <person name="Upcroft P."/>
            <person name="White O."/>
            <person name="Salzberg S.L."/>
            <person name="Tang P."/>
            <person name="Chiu C.-H."/>
            <person name="Lee Y.-S."/>
            <person name="Embley T.M."/>
            <person name="Coombs G.H."/>
            <person name="Mottram J.C."/>
            <person name="Tachezy J."/>
            <person name="Fraser-Liggett C.M."/>
            <person name="Johnson P.J."/>
        </authorList>
    </citation>
    <scope>NUCLEOTIDE SEQUENCE [LARGE SCALE GENOMIC DNA]</scope>
    <source>
        <strain evidence="6">G3</strain>
    </source>
</reference>
<evidence type="ECO:0000256" key="2">
    <source>
        <dbReference type="ARBA" id="ARBA00022737"/>
    </source>
</evidence>
<dbReference type="SMR" id="A2FIT8"/>
<feature type="repeat" description="WD" evidence="3">
    <location>
        <begin position="135"/>
        <end position="176"/>
    </location>
</feature>
<dbReference type="VEuPathDB" id="TrichDB:TVAG_032580"/>
<keyword evidence="1 3" id="KW-0853">WD repeat</keyword>
<feature type="compositionally biased region" description="Basic and acidic residues" evidence="4">
    <location>
        <begin position="432"/>
        <end position="441"/>
    </location>
</feature>
<dbReference type="InParanoid" id="A2FIT8"/>
<dbReference type="GO" id="GO:1990234">
    <property type="term" value="C:transferase complex"/>
    <property type="evidence" value="ECO:0007669"/>
    <property type="project" value="UniProtKB-ARBA"/>
</dbReference>
<evidence type="ECO:0000313" key="6">
    <source>
        <dbReference type="EMBL" id="EAX95191.1"/>
    </source>
</evidence>
<evidence type="ECO:0000256" key="3">
    <source>
        <dbReference type="PROSITE-ProRule" id="PRU00221"/>
    </source>
</evidence>
<dbReference type="OrthoDB" id="674604at2759"/>
<dbReference type="RefSeq" id="XP_001308121.1">
    <property type="nucleotide sequence ID" value="XM_001308120.1"/>
</dbReference>
<organism evidence="6 7">
    <name type="scientific">Trichomonas vaginalis (strain ATCC PRA-98 / G3)</name>
    <dbReference type="NCBI Taxonomy" id="412133"/>
    <lineage>
        <taxon>Eukaryota</taxon>
        <taxon>Metamonada</taxon>
        <taxon>Parabasalia</taxon>
        <taxon>Trichomonadida</taxon>
        <taxon>Trichomonadidae</taxon>
        <taxon>Trichomonas</taxon>
    </lineage>
</organism>
<dbReference type="VEuPathDB" id="TrichDB:TVAGG3_0487820"/>
<dbReference type="InterPro" id="IPR015943">
    <property type="entry name" value="WD40/YVTN_repeat-like_dom_sf"/>
</dbReference>
<gene>
    <name evidence="6" type="ORF">TVAG_032580</name>
</gene>
<dbReference type="STRING" id="5722.A2FIT8"/>
<keyword evidence="2" id="KW-0677">Repeat</keyword>
<evidence type="ECO:0000259" key="5">
    <source>
        <dbReference type="Pfam" id="PF12894"/>
    </source>
</evidence>
<feature type="repeat" description="WD" evidence="3">
    <location>
        <begin position="9"/>
        <end position="50"/>
    </location>
</feature>
<keyword evidence="7" id="KW-1185">Reference proteome</keyword>
<evidence type="ECO:0000256" key="4">
    <source>
        <dbReference type="SAM" id="MobiDB-lite"/>
    </source>
</evidence>
<feature type="compositionally biased region" description="Polar residues" evidence="4">
    <location>
        <begin position="344"/>
        <end position="355"/>
    </location>
</feature>
<proteinExistence type="predicted"/>
<dbReference type="InterPro" id="IPR019775">
    <property type="entry name" value="WD40_repeat_CS"/>
</dbReference>
<feature type="domain" description="Anaphase-promoting complex subunit 4-like WD40" evidence="5">
    <location>
        <begin position="9"/>
        <end position="65"/>
    </location>
</feature>